<keyword evidence="9" id="KW-1185">Reference proteome</keyword>
<organism evidence="8 9">
    <name type="scientific">Dryococelus australis</name>
    <dbReference type="NCBI Taxonomy" id="614101"/>
    <lineage>
        <taxon>Eukaryota</taxon>
        <taxon>Metazoa</taxon>
        <taxon>Ecdysozoa</taxon>
        <taxon>Arthropoda</taxon>
        <taxon>Hexapoda</taxon>
        <taxon>Insecta</taxon>
        <taxon>Pterygota</taxon>
        <taxon>Neoptera</taxon>
        <taxon>Polyneoptera</taxon>
        <taxon>Phasmatodea</taxon>
        <taxon>Verophasmatodea</taxon>
        <taxon>Anareolatae</taxon>
        <taxon>Phasmatidae</taxon>
        <taxon>Eurycanthinae</taxon>
        <taxon>Dryococelus</taxon>
    </lineage>
</organism>
<evidence type="ECO:0000313" key="8">
    <source>
        <dbReference type="EMBL" id="KAJ8878728.1"/>
    </source>
</evidence>
<dbReference type="PROSITE" id="PS51981">
    <property type="entry name" value="ZF_RZ"/>
    <property type="match status" value="1"/>
</dbReference>
<evidence type="ECO:0000256" key="2">
    <source>
        <dbReference type="ARBA" id="ARBA00022490"/>
    </source>
</evidence>
<name>A0ABQ9H357_9NEOP</name>
<comment type="caution">
    <text evidence="8">The sequence shown here is derived from an EMBL/GenBank/DDBJ whole genome shotgun (WGS) entry which is preliminary data.</text>
</comment>
<dbReference type="Pfam" id="PF20173">
    <property type="entry name" value="ZnF_RZ-type"/>
    <property type="match status" value="1"/>
</dbReference>
<keyword evidence="4" id="KW-0863">Zinc-finger</keyword>
<gene>
    <name evidence="8" type="ORF">PR048_019314</name>
</gene>
<proteinExistence type="predicted"/>
<dbReference type="InterPro" id="IPR046439">
    <property type="entry name" value="ZF_RZ_dom"/>
</dbReference>
<feature type="domain" description="RZ-type" evidence="7">
    <location>
        <begin position="166"/>
        <end position="238"/>
    </location>
</feature>
<accession>A0ABQ9H357</accession>
<dbReference type="Proteomes" id="UP001159363">
    <property type="component" value="Chromosome 6"/>
</dbReference>
<protein>
    <recommendedName>
        <fullName evidence="7">RZ-type domain-containing protein</fullName>
    </recommendedName>
</protein>
<evidence type="ECO:0000259" key="7">
    <source>
        <dbReference type="PROSITE" id="PS51981"/>
    </source>
</evidence>
<evidence type="ECO:0000256" key="3">
    <source>
        <dbReference type="ARBA" id="ARBA00022723"/>
    </source>
</evidence>
<keyword evidence="5" id="KW-0862">Zinc</keyword>
<evidence type="ECO:0000256" key="6">
    <source>
        <dbReference type="ARBA" id="ARBA00022859"/>
    </source>
</evidence>
<sequence>MSRDLQVFISVYCKLENELKGVKIKRKGTYSTVDMAMVQIQVQVLNDMAKTVNLVSKSLNDTSKKKLSLFLHMLLRVLDSRERKISDQEVEDMKLELRRLHRVSQLLVLESEPTFQANGNTESVAAPHREASMLARSIDKYNDSQDERFKSVLEQLKKALKSSLALTDKARKEIVKAMGLKQGHWYKCPNGHPYVITECGGAMQVGKCNDCGAAIGGNSHRLLASNAVATEMDGATRPAYP</sequence>
<dbReference type="EMBL" id="JARBHB010000007">
    <property type="protein sequence ID" value="KAJ8878728.1"/>
    <property type="molecule type" value="Genomic_DNA"/>
</dbReference>
<keyword evidence="3" id="KW-0479">Metal-binding</keyword>
<comment type="subcellular location">
    <subcellularLocation>
        <location evidence="1">Cytoplasm</location>
    </subcellularLocation>
</comment>
<evidence type="ECO:0000256" key="1">
    <source>
        <dbReference type="ARBA" id="ARBA00004496"/>
    </source>
</evidence>
<evidence type="ECO:0000313" key="9">
    <source>
        <dbReference type="Proteomes" id="UP001159363"/>
    </source>
</evidence>
<evidence type="ECO:0000256" key="5">
    <source>
        <dbReference type="ARBA" id="ARBA00022833"/>
    </source>
</evidence>
<evidence type="ECO:0000256" key="4">
    <source>
        <dbReference type="ARBA" id="ARBA00022771"/>
    </source>
</evidence>
<keyword evidence="6" id="KW-0391">Immunity</keyword>
<dbReference type="PANTHER" id="PTHR23425">
    <property type="entry name" value="NUCLEOPORIN AMO1-LIKE"/>
    <property type="match status" value="1"/>
</dbReference>
<dbReference type="PANTHER" id="PTHR23425:SF8">
    <property type="entry name" value="NUCLEOPORIN AMO1-LIKE"/>
    <property type="match status" value="1"/>
</dbReference>
<reference evidence="8 9" key="1">
    <citation type="submission" date="2023-02" db="EMBL/GenBank/DDBJ databases">
        <title>LHISI_Scaffold_Assembly.</title>
        <authorList>
            <person name="Stuart O.P."/>
            <person name="Cleave R."/>
            <person name="Magrath M.J.L."/>
            <person name="Mikheyev A.S."/>
        </authorList>
    </citation>
    <scope>NUCLEOTIDE SEQUENCE [LARGE SCALE GENOMIC DNA]</scope>
    <source>
        <strain evidence="8">Daus_M_001</strain>
        <tissue evidence="8">Leg muscle</tissue>
    </source>
</reference>
<keyword evidence="2" id="KW-0963">Cytoplasm</keyword>